<evidence type="ECO:0000313" key="2">
    <source>
        <dbReference type="Proteomes" id="UP000009005"/>
    </source>
</evidence>
<gene>
    <name evidence="1" type="ordered locus">WEN_02910</name>
</gene>
<dbReference type="STRING" id="1197325.WEN_02910"/>
<name>I6ZJJ1_MYCWM</name>
<protein>
    <submittedName>
        <fullName evidence="1">Uncharacterized protein</fullName>
    </submittedName>
</protein>
<dbReference type="HOGENOM" id="CLU_106274_1_0_14"/>
<reference evidence="1 2" key="1">
    <citation type="journal article" date="2012" name="J. Bacteriol.">
        <title>Complete genome sequence of Mycoplasma wenyonii strain Massachusetts.</title>
        <authorList>
            <person name="Dos Santos A.P."/>
            <person name="Guimaraes A.M."/>
            <person name="do Nascimento N.C."/>
            <person name="Sanmiguel P.J."/>
            <person name="Messick J.B."/>
        </authorList>
    </citation>
    <scope>NUCLEOTIDE SEQUENCE [LARGE SCALE GENOMIC DNA]</scope>
    <source>
        <strain evidence="1 2">Massachusetts</strain>
    </source>
</reference>
<proteinExistence type="predicted"/>
<accession>I6ZJJ1</accession>
<dbReference type="Proteomes" id="UP000009005">
    <property type="component" value="Chromosome"/>
</dbReference>
<organism evidence="1 2">
    <name type="scientific">Mycoplasma wenyonii (strain Massachusetts)</name>
    <name type="common">Eperythrozoon wenyonii</name>
    <dbReference type="NCBI Taxonomy" id="1197325"/>
    <lineage>
        <taxon>Bacteria</taxon>
        <taxon>Bacillati</taxon>
        <taxon>Mycoplasmatota</taxon>
        <taxon>Mollicutes</taxon>
        <taxon>Mycoplasmataceae</taxon>
        <taxon>Mycoplasma</taxon>
    </lineage>
</organism>
<evidence type="ECO:0000313" key="1">
    <source>
        <dbReference type="EMBL" id="AFN65365.1"/>
    </source>
</evidence>
<dbReference type="OrthoDB" id="402795at2"/>
<dbReference type="AlphaFoldDB" id="I6ZJJ1"/>
<keyword evidence="2" id="KW-1185">Reference proteome</keyword>
<dbReference type="EMBL" id="CP003703">
    <property type="protein sequence ID" value="AFN65365.1"/>
    <property type="molecule type" value="Genomic_DNA"/>
</dbReference>
<sequence length="207" mass="23725">MSLLVRTAQIFTVFGVGATIPLSTTFTKGRLHKINFLRHAGNGEQVIQEKVANTPMSQALQQLNEDEGNQGEVKWGCFWIPDFTGIVELFFCFNRNKPETPTLFHWKSKEKVLRKVQSIIRPTAFQFKDGITQQPMHRQLRSLLSWTQKWSREVPFDPSSHCRIARQNGKDYKLTCTNPNPDSTSTNNSPWEKTILNSYVVDPSVNL</sequence>
<dbReference type="RefSeq" id="WP_014850074.1">
    <property type="nucleotide sequence ID" value="NC_018149.1"/>
</dbReference>
<dbReference type="KEGG" id="mwe:WEN_02910"/>